<dbReference type="PANTHER" id="PTHR34849:SF3">
    <property type="entry name" value="SSR2962 PROTEIN"/>
    <property type="match status" value="1"/>
</dbReference>
<name>A0A6J4KZJ9_9BACT</name>
<dbReference type="InterPro" id="IPR009057">
    <property type="entry name" value="Homeodomain-like_sf"/>
</dbReference>
<protein>
    <recommendedName>
        <fullName evidence="2">DUF433 domain-containing protein</fullName>
    </recommendedName>
</protein>
<proteinExistence type="predicted"/>
<dbReference type="AlphaFoldDB" id="A0A6J4KZJ9"/>
<dbReference type="Pfam" id="PF04255">
    <property type="entry name" value="DUF433"/>
    <property type="match status" value="1"/>
</dbReference>
<evidence type="ECO:0000313" key="1">
    <source>
        <dbReference type="EMBL" id="CAA9318416.1"/>
    </source>
</evidence>
<reference evidence="1" key="1">
    <citation type="submission" date="2020-02" db="EMBL/GenBank/DDBJ databases">
        <authorList>
            <person name="Meier V. D."/>
        </authorList>
    </citation>
    <scope>NUCLEOTIDE SEQUENCE</scope>
    <source>
        <strain evidence="1">AVDCRST_MAG68</strain>
    </source>
</reference>
<dbReference type="InterPro" id="IPR036388">
    <property type="entry name" value="WH-like_DNA-bd_sf"/>
</dbReference>
<evidence type="ECO:0008006" key="2">
    <source>
        <dbReference type="Google" id="ProtNLM"/>
    </source>
</evidence>
<gene>
    <name evidence="1" type="ORF">AVDCRST_MAG68-2796</name>
</gene>
<dbReference type="Gene3D" id="1.10.10.10">
    <property type="entry name" value="Winged helix-like DNA-binding domain superfamily/Winged helix DNA-binding domain"/>
    <property type="match status" value="1"/>
</dbReference>
<dbReference type="EMBL" id="CADCTW010000089">
    <property type="protein sequence ID" value="CAA9318416.1"/>
    <property type="molecule type" value="Genomic_DNA"/>
</dbReference>
<organism evidence="1">
    <name type="scientific">uncultured Gemmatimonadota bacterium</name>
    <dbReference type="NCBI Taxonomy" id="203437"/>
    <lineage>
        <taxon>Bacteria</taxon>
        <taxon>Pseudomonadati</taxon>
        <taxon>Gemmatimonadota</taxon>
        <taxon>environmental samples</taxon>
    </lineage>
</organism>
<dbReference type="InterPro" id="IPR007367">
    <property type="entry name" value="DUF433"/>
</dbReference>
<dbReference type="PANTHER" id="PTHR34849">
    <property type="entry name" value="SSL5025 PROTEIN"/>
    <property type="match status" value="1"/>
</dbReference>
<accession>A0A6J4KZJ9</accession>
<sequence>MTRDLLERITLDPAVRSGKPVIRGTRITVSDILEYLAGGMSPEEILLDFPYLAAEDVRAVLAFAATLR</sequence>
<dbReference type="SUPFAM" id="SSF46689">
    <property type="entry name" value="Homeodomain-like"/>
    <property type="match status" value="1"/>
</dbReference>